<feature type="compositionally biased region" description="Acidic residues" evidence="4">
    <location>
        <begin position="175"/>
        <end position="184"/>
    </location>
</feature>
<comment type="subcellular location">
    <subcellularLocation>
        <location evidence="1">Secreted</location>
    </subcellularLocation>
</comment>
<name>A0AAJ7TIH6_PETMA</name>
<evidence type="ECO:0000313" key="9">
    <source>
        <dbReference type="RefSeq" id="XP_032817532.1"/>
    </source>
</evidence>
<dbReference type="InterPro" id="IPR000532">
    <property type="entry name" value="Glucagon_GIP_secretin_VIP"/>
</dbReference>
<keyword evidence="3" id="KW-0964">Secreted</keyword>
<comment type="similarity">
    <text evidence="2">Belongs to the glucagon family.</text>
</comment>
<evidence type="ECO:0000313" key="7">
    <source>
        <dbReference type="Proteomes" id="UP001318040"/>
    </source>
</evidence>
<dbReference type="RefSeq" id="XP_032817530.1">
    <property type="nucleotide sequence ID" value="XM_032961639.1"/>
</dbReference>
<reference evidence="8 9" key="1">
    <citation type="submission" date="2025-04" db="UniProtKB">
        <authorList>
            <consortium name="RefSeq"/>
        </authorList>
    </citation>
    <scope>IDENTIFICATION</scope>
    <source>
        <tissue evidence="8 9">Sperm</tissue>
    </source>
</reference>
<feature type="signal peptide" evidence="5">
    <location>
        <begin position="1"/>
        <end position="31"/>
    </location>
</feature>
<feature type="compositionally biased region" description="Low complexity" evidence="4">
    <location>
        <begin position="200"/>
        <end position="215"/>
    </location>
</feature>
<sequence>MQERRGARCGEAMLMVMLLLLVVVGLRGAASLPAQPRASPFLPPRAGVPKAVDLLRLPLVWGEEDTAGALYALRGRLPRLFLPGPNRYRRGIVGINTVSRDRTHDLRGRVPPPRISARHVDGFFTHRYSKLLGEEAARHALRALLTGARRDEVADDGSERRIPLRREARGFWVNGEDDNSDSGDEQQQQQDGWPHHTGRSKSPQQRPRSRPQPQRRYFEDARLDQEFMTPLQY</sequence>
<dbReference type="GO" id="GO:0005179">
    <property type="term" value="F:hormone activity"/>
    <property type="evidence" value="ECO:0007669"/>
    <property type="project" value="InterPro"/>
</dbReference>
<dbReference type="Proteomes" id="UP001318040">
    <property type="component" value="Chromosome 27"/>
</dbReference>
<feature type="domain" description="Glucagon / GIP / secretin / VIP family" evidence="6">
    <location>
        <begin position="119"/>
        <end position="145"/>
    </location>
</feature>
<accession>A0AAJ7TIH6</accession>
<feature type="region of interest" description="Disordered" evidence="4">
    <location>
        <begin position="172"/>
        <end position="233"/>
    </location>
</feature>
<evidence type="ECO:0000256" key="3">
    <source>
        <dbReference type="ARBA" id="ARBA00022525"/>
    </source>
</evidence>
<proteinExistence type="inferred from homology"/>
<evidence type="ECO:0000256" key="2">
    <source>
        <dbReference type="ARBA" id="ARBA00008369"/>
    </source>
</evidence>
<feature type="compositionally biased region" description="Basic and acidic residues" evidence="4">
    <location>
        <begin position="216"/>
        <end position="225"/>
    </location>
</feature>
<evidence type="ECO:0000256" key="4">
    <source>
        <dbReference type="SAM" id="MobiDB-lite"/>
    </source>
</evidence>
<dbReference type="RefSeq" id="XP_032817532.1">
    <property type="nucleotide sequence ID" value="XM_032961641.1"/>
</dbReference>
<feature type="chain" id="PRO_5044709347" evidence="5">
    <location>
        <begin position="32"/>
        <end position="233"/>
    </location>
</feature>
<dbReference type="KEGG" id="pmrn:116946585"/>
<protein>
    <submittedName>
        <fullName evidence="8 9">Uncharacterized protein LOC116946585 isoform X1</fullName>
    </submittedName>
</protein>
<evidence type="ECO:0000259" key="6">
    <source>
        <dbReference type="SMART" id="SM00070"/>
    </source>
</evidence>
<evidence type="ECO:0000256" key="1">
    <source>
        <dbReference type="ARBA" id="ARBA00004613"/>
    </source>
</evidence>
<dbReference type="AlphaFoldDB" id="A0AAJ7TIH6"/>
<evidence type="ECO:0000256" key="5">
    <source>
        <dbReference type="SAM" id="SignalP"/>
    </source>
</evidence>
<gene>
    <name evidence="8 9" type="primary">LOC116946585</name>
</gene>
<organism evidence="7 8">
    <name type="scientific">Petromyzon marinus</name>
    <name type="common">Sea lamprey</name>
    <dbReference type="NCBI Taxonomy" id="7757"/>
    <lineage>
        <taxon>Eukaryota</taxon>
        <taxon>Metazoa</taxon>
        <taxon>Chordata</taxon>
        <taxon>Craniata</taxon>
        <taxon>Vertebrata</taxon>
        <taxon>Cyclostomata</taxon>
        <taxon>Hyperoartia</taxon>
        <taxon>Petromyzontiformes</taxon>
        <taxon>Petromyzontidae</taxon>
        <taxon>Petromyzon</taxon>
    </lineage>
</organism>
<keyword evidence="7" id="KW-1185">Reference proteome</keyword>
<keyword evidence="5" id="KW-0732">Signal</keyword>
<dbReference type="SMART" id="SM00070">
    <property type="entry name" value="GLUCA"/>
    <property type="match status" value="1"/>
</dbReference>
<evidence type="ECO:0000313" key="8">
    <source>
        <dbReference type="RefSeq" id="XP_032817530.1"/>
    </source>
</evidence>
<dbReference type="GO" id="GO:0005576">
    <property type="term" value="C:extracellular region"/>
    <property type="evidence" value="ECO:0007669"/>
    <property type="project" value="UniProtKB-SubCell"/>
</dbReference>